<reference evidence="2" key="2">
    <citation type="submission" date="2014-03" db="EMBL/GenBank/DDBJ databases">
        <title>Candidatus Competibacter-lineage genomes retrieved from metagenomes reveal functional metabolic diversity.</title>
        <authorList>
            <person name="McIlroy S.J."/>
            <person name="Albertsen M."/>
            <person name="Andresen E.K."/>
            <person name="Saunders A.M."/>
            <person name="Kristiansen R."/>
            <person name="Stokholm-Bjerregaard M."/>
            <person name="Nielsen K.L."/>
            <person name="Nielsen P.H."/>
        </authorList>
    </citation>
    <scope>NUCLEOTIDE SEQUENCE</scope>
    <source>
        <strain evidence="2">Run_A_D11</strain>
    </source>
</reference>
<keyword evidence="1" id="KW-0472">Membrane</keyword>
<dbReference type="EMBL" id="CBTJ020000088">
    <property type="protein sequence ID" value="CDI03971.1"/>
    <property type="molecule type" value="Genomic_DNA"/>
</dbReference>
<evidence type="ECO:0000313" key="2">
    <source>
        <dbReference type="EMBL" id="CDI03971.1"/>
    </source>
</evidence>
<keyword evidence="1" id="KW-1133">Transmembrane helix</keyword>
<keyword evidence="3" id="KW-1185">Reference proteome</keyword>
<name>W6M7L9_9GAMM</name>
<proteinExistence type="predicted"/>
<dbReference type="AlphaFoldDB" id="W6M7L9"/>
<protein>
    <submittedName>
        <fullName evidence="2">Uncharacterized protein</fullName>
    </submittedName>
</protein>
<keyword evidence="1" id="KW-0812">Transmembrane</keyword>
<evidence type="ECO:0000313" key="3">
    <source>
        <dbReference type="Proteomes" id="UP000035760"/>
    </source>
</evidence>
<feature type="transmembrane region" description="Helical" evidence="1">
    <location>
        <begin position="12"/>
        <end position="45"/>
    </location>
</feature>
<dbReference type="Proteomes" id="UP000035760">
    <property type="component" value="Unassembled WGS sequence"/>
</dbReference>
<organism evidence="2 3">
    <name type="scientific">Candidatus Competibacter denitrificans Run_A_D11</name>
    <dbReference type="NCBI Taxonomy" id="1400863"/>
    <lineage>
        <taxon>Bacteria</taxon>
        <taxon>Pseudomonadati</taxon>
        <taxon>Pseudomonadota</taxon>
        <taxon>Gammaproteobacteria</taxon>
        <taxon>Candidatus Competibacteraceae</taxon>
        <taxon>Candidatus Competibacter</taxon>
    </lineage>
</organism>
<comment type="caution">
    <text evidence="2">The sequence shown here is derived from an EMBL/GenBank/DDBJ whole genome shotgun (WGS) entry which is preliminary data.</text>
</comment>
<evidence type="ECO:0000256" key="1">
    <source>
        <dbReference type="SAM" id="Phobius"/>
    </source>
</evidence>
<gene>
    <name evidence="2" type="ORF">BN873_770004</name>
</gene>
<accession>W6M7L9</accession>
<reference evidence="2" key="1">
    <citation type="submission" date="2013-07" db="EMBL/GenBank/DDBJ databases">
        <authorList>
            <person name="McIlroy S."/>
        </authorList>
    </citation>
    <scope>NUCLEOTIDE SEQUENCE [LARGE SCALE GENOMIC DNA]</scope>
    <source>
        <strain evidence="2">Run_A_D11</strain>
    </source>
</reference>
<sequence>MVVAVALDREDLAALVVVLAAQVAVLAPVVLAALVVVLVGQGLVVRVALTMLE</sequence>